<dbReference type="GO" id="GO:0070979">
    <property type="term" value="P:protein K11-linked ubiquitination"/>
    <property type="evidence" value="ECO:0007669"/>
    <property type="project" value="TreeGrafter"/>
</dbReference>
<dbReference type="InterPro" id="IPR024789">
    <property type="entry name" value="APC4"/>
</dbReference>
<dbReference type="Pfam" id="PF12896">
    <property type="entry name" value="ANAPC4"/>
    <property type="match status" value="1"/>
</dbReference>
<dbReference type="PANTHER" id="PTHR13260:SF0">
    <property type="entry name" value="ANAPHASE-PROMOTING COMPLEX SUBUNIT 4"/>
    <property type="match status" value="1"/>
</dbReference>
<evidence type="ECO:0000259" key="8">
    <source>
        <dbReference type="Pfam" id="PF12896"/>
    </source>
</evidence>
<evidence type="ECO:0000313" key="10">
    <source>
        <dbReference type="Proteomes" id="UP001161757"/>
    </source>
</evidence>
<evidence type="ECO:0000256" key="1">
    <source>
        <dbReference type="ARBA" id="ARBA00016067"/>
    </source>
</evidence>
<keyword evidence="5" id="KW-0131">Cell cycle</keyword>
<protein>
    <recommendedName>
        <fullName evidence="1">Anaphase-promoting complex subunit 4</fullName>
    </recommendedName>
</protein>
<dbReference type="Gene3D" id="2.130.10.10">
    <property type="entry name" value="YVTN repeat-like/Quinoprotein amine dehydrogenase"/>
    <property type="match status" value="1"/>
</dbReference>
<evidence type="ECO:0000256" key="4">
    <source>
        <dbReference type="ARBA" id="ARBA00022786"/>
    </source>
</evidence>
<dbReference type="GO" id="GO:0031145">
    <property type="term" value="P:anaphase-promoting complex-dependent catabolic process"/>
    <property type="evidence" value="ECO:0007669"/>
    <property type="project" value="InterPro"/>
</dbReference>
<dbReference type="EMBL" id="JAJGCB010000001">
    <property type="protein sequence ID" value="KAJ8995386.1"/>
    <property type="molecule type" value="Genomic_DNA"/>
</dbReference>
<dbReference type="SUPFAM" id="SSF50978">
    <property type="entry name" value="WD40 repeat-like"/>
    <property type="match status" value="1"/>
</dbReference>
<dbReference type="InterPro" id="IPR015943">
    <property type="entry name" value="WD40/YVTN_repeat-like_dom_sf"/>
</dbReference>
<reference evidence="9" key="1">
    <citation type="submission" date="2023-01" db="EMBL/GenBank/DDBJ databases">
        <title>Exophiala dermititidis isolated from Cystic Fibrosis Patient.</title>
        <authorList>
            <person name="Kurbessoian T."/>
            <person name="Crocker A."/>
            <person name="Murante D."/>
            <person name="Hogan D.A."/>
            <person name="Stajich J.E."/>
        </authorList>
    </citation>
    <scope>NUCLEOTIDE SEQUENCE</scope>
    <source>
        <strain evidence="9">Ex8</strain>
    </source>
</reference>
<dbReference type="GO" id="GO:0051301">
    <property type="term" value="P:cell division"/>
    <property type="evidence" value="ECO:0007669"/>
    <property type="project" value="UniProtKB-KW"/>
</dbReference>
<dbReference type="GO" id="GO:0034399">
    <property type="term" value="C:nuclear periphery"/>
    <property type="evidence" value="ECO:0007669"/>
    <property type="project" value="TreeGrafter"/>
</dbReference>
<keyword evidence="3" id="KW-0498">Mitosis</keyword>
<evidence type="ECO:0000256" key="3">
    <source>
        <dbReference type="ARBA" id="ARBA00022776"/>
    </source>
</evidence>
<dbReference type="PANTHER" id="PTHR13260">
    <property type="entry name" value="ANAPHASE PROMOTING COMPLEX SUBUNIT 4 APC4"/>
    <property type="match status" value="1"/>
</dbReference>
<dbReference type="GO" id="GO:0005680">
    <property type="term" value="C:anaphase-promoting complex"/>
    <property type="evidence" value="ECO:0007669"/>
    <property type="project" value="InterPro"/>
</dbReference>
<feature type="domain" description="Anaphase-promoting complex subunit 4-like WD40" evidence="7">
    <location>
        <begin position="18"/>
        <end position="135"/>
    </location>
</feature>
<feature type="region of interest" description="Disordered" evidence="6">
    <location>
        <begin position="845"/>
        <end position="865"/>
    </location>
</feature>
<organism evidence="9 10">
    <name type="scientific">Exophiala dermatitidis</name>
    <name type="common">Black yeast-like fungus</name>
    <name type="synonym">Wangiella dermatitidis</name>
    <dbReference type="NCBI Taxonomy" id="5970"/>
    <lineage>
        <taxon>Eukaryota</taxon>
        <taxon>Fungi</taxon>
        <taxon>Dikarya</taxon>
        <taxon>Ascomycota</taxon>
        <taxon>Pezizomycotina</taxon>
        <taxon>Eurotiomycetes</taxon>
        <taxon>Chaetothyriomycetidae</taxon>
        <taxon>Chaetothyriales</taxon>
        <taxon>Herpotrichiellaceae</taxon>
        <taxon>Exophiala</taxon>
    </lineage>
</organism>
<keyword evidence="4" id="KW-0833">Ubl conjugation pathway</keyword>
<keyword evidence="2" id="KW-0132">Cell division</keyword>
<feature type="region of interest" description="Disordered" evidence="6">
    <location>
        <begin position="144"/>
        <end position="176"/>
    </location>
</feature>
<feature type="domain" description="Anaphase-promoting complex subunit 4 long" evidence="8">
    <location>
        <begin position="362"/>
        <end position="559"/>
    </location>
</feature>
<name>A0AAN6J2E1_EXODE</name>
<evidence type="ECO:0000313" key="9">
    <source>
        <dbReference type="EMBL" id="KAJ8995386.1"/>
    </source>
</evidence>
<evidence type="ECO:0000256" key="2">
    <source>
        <dbReference type="ARBA" id="ARBA00022618"/>
    </source>
</evidence>
<evidence type="ECO:0000259" key="7">
    <source>
        <dbReference type="Pfam" id="PF12894"/>
    </source>
</evidence>
<dbReference type="InterPro" id="IPR036322">
    <property type="entry name" value="WD40_repeat_dom_sf"/>
</dbReference>
<dbReference type="InterPro" id="IPR024977">
    <property type="entry name" value="Apc4-like_WD40_dom"/>
</dbReference>
<evidence type="ECO:0000256" key="5">
    <source>
        <dbReference type="ARBA" id="ARBA00023306"/>
    </source>
</evidence>
<dbReference type="AlphaFoldDB" id="A0AAN6J2E1"/>
<evidence type="ECO:0000256" key="6">
    <source>
        <dbReference type="SAM" id="MobiDB-lite"/>
    </source>
</evidence>
<gene>
    <name evidence="9" type="ORF">HRR80_000161</name>
</gene>
<feature type="compositionally biased region" description="Basic and acidic residues" evidence="6">
    <location>
        <begin position="63"/>
        <end position="92"/>
    </location>
</feature>
<dbReference type="Pfam" id="PF12894">
    <property type="entry name" value="ANAPC4_WD40"/>
    <property type="match status" value="1"/>
</dbReference>
<comment type="caution">
    <text evidence="9">The sequence shown here is derived from an EMBL/GenBank/DDBJ whole genome shotgun (WGS) entry which is preliminary data.</text>
</comment>
<dbReference type="Proteomes" id="UP001161757">
    <property type="component" value="Unassembled WGS sequence"/>
</dbReference>
<dbReference type="InterPro" id="IPR024790">
    <property type="entry name" value="APC4_long_dom"/>
</dbReference>
<sequence length="865" mass="95355">MHQIAARSLTEPCRVNLLSYCPTMDLIATVTPAGYGSGQTAKDIVDVWRLNGQRVFGATFESADDHDGTPAAARRHEGGRGSQTNDKDKEKERGFVRALSWRRDGQLLAVGCADGTLSLINAFTGKIAHRLSARCPALPGLSTAATSLGSSQSSHTQTANPGTSGPKSTTTQSKPVAQTRAASISCLSWTKHFIFPNASTIRSRLRQPDTGVSLDQILGLKADMENMLKFTVNLPQGLTDVDVEDSLPKLATLPPLGAAVDDDVFSSRASVDAIFHQDGSAGQGDGAVDVLLSGITTEEGGCGVDVKILNSFEIGSINLEGPLQMEGQHQLVRMDSHPFLSTVFLVVAEFPTDQDRPYPTYHLVSLDLNFIPQTGRYLVLVARKATMLGNLLRYITQIHMQLASEVKAAFDLPSRFLRNINESLAEEDQDANFLTAATHLLATGDCRPRLREWLVDEVGERGPKRWEKAVGDCLDLVCRMVGENLMPALERFQVSLSRLEGLARYGPVSSKTGLEQKDVIKIQETVDALTLFAEDLLNDVGIETKEFTAFMKWMKFECEVEALEATSERAEELRESYTGENELPLVLDYVNGVINDSRLNKYIASSTDDIGNGRTEAMFNEDTTTGFYADYIERRNSGKKPMPSLGDLVARLDEQCHVLFRQIADNFRKSILTSHLLVFPDGCDGQRMDIRIIPAEEREGGAVPGSLYHLVALSKDCLAKDRFRVVRVPLRLEDGKKPVMEQSDNAQRILTNVEDCDEVLDAKFVDDRSFLLLLSFPNDTRVGIYHCEFDDDGRVMDDMKLRHYFPGGRMHAGMRAARLEVNGREGRRAVTVIDEAARGYLVLDIDSDSEDENSEGNDGDDVMTT</sequence>
<feature type="region of interest" description="Disordered" evidence="6">
    <location>
        <begin position="61"/>
        <end position="92"/>
    </location>
</feature>
<proteinExistence type="predicted"/>
<accession>A0AAN6J2E1</accession>